<dbReference type="AlphaFoldDB" id="A0A9P7EXI1"/>
<dbReference type="OrthoDB" id="4062651at2759"/>
<dbReference type="SUPFAM" id="SSF56112">
    <property type="entry name" value="Protein kinase-like (PK-like)"/>
    <property type="match status" value="1"/>
</dbReference>
<dbReference type="EMBL" id="JABBWM010000083">
    <property type="protein sequence ID" value="KAG2093759.1"/>
    <property type="molecule type" value="Genomic_DNA"/>
</dbReference>
<evidence type="ECO:0000259" key="1">
    <source>
        <dbReference type="PROSITE" id="PS50011"/>
    </source>
</evidence>
<dbReference type="GO" id="GO:0005524">
    <property type="term" value="F:ATP binding"/>
    <property type="evidence" value="ECO:0007669"/>
    <property type="project" value="InterPro"/>
</dbReference>
<dbReference type="InterPro" id="IPR000719">
    <property type="entry name" value="Prot_kinase_dom"/>
</dbReference>
<protein>
    <recommendedName>
        <fullName evidence="1">Protein kinase domain-containing protein</fullName>
    </recommendedName>
</protein>
<keyword evidence="3" id="KW-1185">Reference proteome</keyword>
<gene>
    <name evidence="2" type="ORF">F5147DRAFT_820940</name>
</gene>
<proteinExistence type="predicted"/>
<name>A0A9P7EXI1_9AGAM</name>
<dbReference type="PROSITE" id="PS50011">
    <property type="entry name" value="PROTEIN_KINASE_DOM"/>
    <property type="match status" value="1"/>
</dbReference>
<dbReference type="InterPro" id="IPR011009">
    <property type="entry name" value="Kinase-like_dom_sf"/>
</dbReference>
<dbReference type="GO" id="GO:0004672">
    <property type="term" value="F:protein kinase activity"/>
    <property type="evidence" value="ECO:0007669"/>
    <property type="project" value="InterPro"/>
</dbReference>
<sequence length="417" mass="47423">MEDPTDHMAELNKAAKFKEYCRIQGGPTKIYDGRYAHEKPADTTAPPIHLFNPAFAYFSSKVFDPEYVVPDETLRDVQELMTKFAAIHANENDRQQNAIQHPLLHTKSRRGKCIPDAVAIHLMVVEEKNEFGDGGSDPSVQASFSFRAELRLKCNGPTFLVAHAGPWLAVLGAVFTEKYIFLRIGRVLYALRESVARLTDWYKHVLECNEPPYDASNPTVHHRFYPTPDAYLRDKIPVRFKYERSLERDASCVTYLAKTMEDNPINVVVKFVTRYGEDVHKAMAEAGFAPKLLYHGKIDVVEGMPSYGGSRMVVMEYVDGMTAYSSPQLPPSFHQELTRAIEYCHEKGFVFCDLRKPNVMITKDGKVQLIDFDWAGREGEVTYPVSICLAIDWPKGVQGLGPILKQHDHDMLVRYRN</sequence>
<dbReference type="RefSeq" id="XP_041287317.1">
    <property type="nucleotide sequence ID" value="XM_041443690.1"/>
</dbReference>
<dbReference type="GeneID" id="64705949"/>
<dbReference type="Gene3D" id="1.10.510.10">
    <property type="entry name" value="Transferase(Phosphotransferase) domain 1"/>
    <property type="match status" value="1"/>
</dbReference>
<comment type="caution">
    <text evidence="2">The sequence shown here is derived from an EMBL/GenBank/DDBJ whole genome shotgun (WGS) entry which is preliminary data.</text>
</comment>
<dbReference type="Proteomes" id="UP000823399">
    <property type="component" value="Unassembled WGS sequence"/>
</dbReference>
<reference evidence="2" key="1">
    <citation type="journal article" date="2020" name="New Phytol.">
        <title>Comparative genomics reveals dynamic genome evolution in host specialist ectomycorrhizal fungi.</title>
        <authorList>
            <person name="Lofgren L.A."/>
            <person name="Nguyen N.H."/>
            <person name="Vilgalys R."/>
            <person name="Ruytinx J."/>
            <person name="Liao H.L."/>
            <person name="Branco S."/>
            <person name="Kuo A."/>
            <person name="LaButti K."/>
            <person name="Lipzen A."/>
            <person name="Andreopoulos W."/>
            <person name="Pangilinan J."/>
            <person name="Riley R."/>
            <person name="Hundley H."/>
            <person name="Na H."/>
            <person name="Barry K."/>
            <person name="Grigoriev I.V."/>
            <person name="Stajich J.E."/>
            <person name="Kennedy P.G."/>
        </authorList>
    </citation>
    <scope>NUCLEOTIDE SEQUENCE</scope>
    <source>
        <strain evidence="2">FC423</strain>
    </source>
</reference>
<organism evidence="2 3">
    <name type="scientific">Suillus discolor</name>
    <dbReference type="NCBI Taxonomy" id="1912936"/>
    <lineage>
        <taxon>Eukaryota</taxon>
        <taxon>Fungi</taxon>
        <taxon>Dikarya</taxon>
        <taxon>Basidiomycota</taxon>
        <taxon>Agaricomycotina</taxon>
        <taxon>Agaricomycetes</taxon>
        <taxon>Agaricomycetidae</taxon>
        <taxon>Boletales</taxon>
        <taxon>Suillineae</taxon>
        <taxon>Suillaceae</taxon>
        <taxon>Suillus</taxon>
    </lineage>
</organism>
<evidence type="ECO:0000313" key="2">
    <source>
        <dbReference type="EMBL" id="KAG2093759.1"/>
    </source>
</evidence>
<dbReference type="Pfam" id="PF00069">
    <property type="entry name" value="Pkinase"/>
    <property type="match status" value="1"/>
</dbReference>
<feature type="domain" description="Protein kinase" evidence="1">
    <location>
        <begin position="240"/>
        <end position="417"/>
    </location>
</feature>
<accession>A0A9P7EXI1</accession>
<evidence type="ECO:0000313" key="3">
    <source>
        <dbReference type="Proteomes" id="UP000823399"/>
    </source>
</evidence>